<dbReference type="AlphaFoldDB" id="A0A4C1ZHK3"/>
<feature type="domain" description="Thyroglobulin type-1" evidence="7">
    <location>
        <begin position="129"/>
        <end position="192"/>
    </location>
</feature>
<dbReference type="Gene3D" id="4.10.800.10">
    <property type="entry name" value="Thyroglobulin type-1"/>
    <property type="match status" value="1"/>
</dbReference>
<dbReference type="InterPro" id="IPR051950">
    <property type="entry name" value="Dev_reg/Prot_inhib"/>
</dbReference>
<dbReference type="EMBL" id="BGZK01001823">
    <property type="protein sequence ID" value="GBP86892.1"/>
    <property type="molecule type" value="Genomic_DNA"/>
</dbReference>
<sequence>MFFGHRIYFIVLLFIEQYFYGIATTSQCPIAQVCITDVTRDDCWGADLVPNLIVYGCCPGCGQGGGIIQPEEGCRPPSSCLSNGHYAPVQCKGDHFTGRSMMHRYGIYIRLNSEERIVRNPMMPIDIGYVACSRRRAELEASGRRDVTLHCTPNGDYEPLQCDSGLCWCAEPKTGHPTVVPVSEDDMRRLPCYSSALIGEQYLRRCESTVHGLAVIHREQAEHGTNFLGSSTTFCDYDGSYGPFQIQSNIAYCTGRDGSILGSWQSVSTEMAGMNCNCALDTAVHFPAQGMAVSQSCLANGNYNPIQTAGDQSYCVDSDGYPTDASPDNNCV</sequence>
<evidence type="ECO:0000256" key="1">
    <source>
        <dbReference type="ARBA" id="ARBA00004613"/>
    </source>
</evidence>
<dbReference type="Pfam" id="PF00086">
    <property type="entry name" value="Thyroglobulin_1"/>
    <property type="match status" value="1"/>
</dbReference>
<organism evidence="8 9">
    <name type="scientific">Eumeta variegata</name>
    <name type="common">Bagworm moth</name>
    <name type="synonym">Eumeta japonica</name>
    <dbReference type="NCBI Taxonomy" id="151549"/>
    <lineage>
        <taxon>Eukaryota</taxon>
        <taxon>Metazoa</taxon>
        <taxon>Ecdysozoa</taxon>
        <taxon>Arthropoda</taxon>
        <taxon>Hexapoda</taxon>
        <taxon>Insecta</taxon>
        <taxon>Pterygota</taxon>
        <taxon>Neoptera</taxon>
        <taxon>Endopterygota</taxon>
        <taxon>Lepidoptera</taxon>
        <taxon>Glossata</taxon>
        <taxon>Ditrysia</taxon>
        <taxon>Tineoidea</taxon>
        <taxon>Psychidae</taxon>
        <taxon>Oiketicinae</taxon>
        <taxon>Eumeta</taxon>
    </lineage>
</organism>
<feature type="chain" id="PRO_5020026728" description="Thyroglobulin type-1 domain-containing protein" evidence="6">
    <location>
        <begin position="24"/>
        <end position="332"/>
    </location>
</feature>
<dbReference type="Proteomes" id="UP000299102">
    <property type="component" value="Unassembled WGS sequence"/>
</dbReference>
<keyword evidence="2" id="KW-0964">Secreted</keyword>
<evidence type="ECO:0000259" key="7">
    <source>
        <dbReference type="PROSITE" id="PS51162"/>
    </source>
</evidence>
<dbReference type="GO" id="GO:0005615">
    <property type="term" value="C:extracellular space"/>
    <property type="evidence" value="ECO:0007669"/>
    <property type="project" value="TreeGrafter"/>
</dbReference>
<comment type="caution">
    <text evidence="8">The sequence shown here is derived from an EMBL/GenBank/DDBJ whole genome shotgun (WGS) entry which is preliminary data.</text>
</comment>
<evidence type="ECO:0000313" key="9">
    <source>
        <dbReference type="Proteomes" id="UP000299102"/>
    </source>
</evidence>
<name>A0A4C1ZHK3_EUMVA</name>
<dbReference type="GO" id="GO:0005604">
    <property type="term" value="C:basement membrane"/>
    <property type="evidence" value="ECO:0007669"/>
    <property type="project" value="TreeGrafter"/>
</dbReference>
<dbReference type="PANTHER" id="PTHR12352">
    <property type="entry name" value="SECRETED MODULAR CALCIUM-BINDING PROTEIN"/>
    <property type="match status" value="1"/>
</dbReference>
<evidence type="ECO:0000256" key="4">
    <source>
        <dbReference type="ARBA" id="ARBA00023157"/>
    </source>
</evidence>
<evidence type="ECO:0000256" key="2">
    <source>
        <dbReference type="ARBA" id="ARBA00022525"/>
    </source>
</evidence>
<proteinExistence type="predicted"/>
<protein>
    <recommendedName>
        <fullName evidence="7">Thyroglobulin type-1 domain-containing protein</fullName>
    </recommendedName>
</protein>
<accession>A0A4C1ZHK3</accession>
<feature type="signal peptide" evidence="6">
    <location>
        <begin position="1"/>
        <end position="23"/>
    </location>
</feature>
<comment type="caution">
    <text evidence="5">Lacks conserved residue(s) required for the propagation of feature annotation.</text>
</comment>
<keyword evidence="6" id="KW-0732">Signal</keyword>
<dbReference type="SUPFAM" id="SSF57610">
    <property type="entry name" value="Thyroglobulin type-1 domain"/>
    <property type="match status" value="2"/>
</dbReference>
<keyword evidence="3" id="KW-0677">Repeat</keyword>
<gene>
    <name evidence="8" type="ORF">EVAR_53092_1</name>
</gene>
<dbReference type="OrthoDB" id="6409105at2759"/>
<dbReference type="GO" id="GO:0007160">
    <property type="term" value="P:cell-matrix adhesion"/>
    <property type="evidence" value="ECO:0007669"/>
    <property type="project" value="TreeGrafter"/>
</dbReference>
<keyword evidence="9" id="KW-1185">Reference proteome</keyword>
<evidence type="ECO:0000256" key="6">
    <source>
        <dbReference type="SAM" id="SignalP"/>
    </source>
</evidence>
<reference evidence="8 9" key="1">
    <citation type="journal article" date="2019" name="Commun. Biol.">
        <title>The bagworm genome reveals a unique fibroin gene that provides high tensile strength.</title>
        <authorList>
            <person name="Kono N."/>
            <person name="Nakamura H."/>
            <person name="Ohtoshi R."/>
            <person name="Tomita M."/>
            <person name="Numata K."/>
            <person name="Arakawa K."/>
        </authorList>
    </citation>
    <scope>NUCLEOTIDE SEQUENCE [LARGE SCALE GENOMIC DNA]</scope>
</reference>
<evidence type="ECO:0000313" key="8">
    <source>
        <dbReference type="EMBL" id="GBP86892.1"/>
    </source>
</evidence>
<dbReference type="InterPro" id="IPR000716">
    <property type="entry name" value="Thyroglobulin_1"/>
</dbReference>
<dbReference type="PROSITE" id="PS51162">
    <property type="entry name" value="THYROGLOBULIN_1_2"/>
    <property type="match status" value="1"/>
</dbReference>
<dbReference type="InterPro" id="IPR036857">
    <property type="entry name" value="Thyroglobulin_1_sf"/>
</dbReference>
<dbReference type="PANTHER" id="PTHR12352:SF3">
    <property type="entry name" value="NIDOGEN-2"/>
    <property type="match status" value="1"/>
</dbReference>
<keyword evidence="4 5" id="KW-1015">Disulfide bond</keyword>
<evidence type="ECO:0000256" key="3">
    <source>
        <dbReference type="ARBA" id="ARBA00022737"/>
    </source>
</evidence>
<dbReference type="STRING" id="151549.A0A4C1ZHK3"/>
<feature type="disulfide bond" evidence="5">
    <location>
        <begin position="132"/>
        <end position="151"/>
    </location>
</feature>
<dbReference type="SMART" id="SM00211">
    <property type="entry name" value="TY"/>
    <property type="match status" value="1"/>
</dbReference>
<comment type="subcellular location">
    <subcellularLocation>
        <location evidence="1">Secreted</location>
    </subcellularLocation>
</comment>
<evidence type="ECO:0000256" key="5">
    <source>
        <dbReference type="PROSITE-ProRule" id="PRU00500"/>
    </source>
</evidence>